<dbReference type="InterPro" id="IPR058626">
    <property type="entry name" value="MdtA-like_b-barrel"/>
</dbReference>
<proteinExistence type="inferred from homology"/>
<feature type="domain" description="Multidrug resistance protein MdtA-like alpha-helical hairpin" evidence="6">
    <location>
        <begin position="101"/>
        <end position="170"/>
    </location>
</feature>
<dbReference type="SUPFAM" id="SSF111369">
    <property type="entry name" value="HlyD-like secretion proteins"/>
    <property type="match status" value="1"/>
</dbReference>
<dbReference type="InterPro" id="IPR058625">
    <property type="entry name" value="MdtA-like_BSH"/>
</dbReference>
<evidence type="ECO:0000259" key="9">
    <source>
        <dbReference type="Pfam" id="PF25967"/>
    </source>
</evidence>
<evidence type="ECO:0000256" key="4">
    <source>
        <dbReference type="ARBA" id="ARBA00023054"/>
    </source>
</evidence>
<dbReference type="InterPro" id="IPR058624">
    <property type="entry name" value="MdtA-like_HH"/>
</dbReference>
<dbReference type="Gene3D" id="1.10.287.470">
    <property type="entry name" value="Helix hairpin bin"/>
    <property type="match status" value="1"/>
</dbReference>
<feature type="domain" description="Multidrug resistance protein MdtA-like barrel-sandwich hybrid" evidence="7">
    <location>
        <begin position="60"/>
        <end position="203"/>
    </location>
</feature>
<dbReference type="EMBL" id="CP013987">
    <property type="protein sequence ID" value="ALZ83337.1"/>
    <property type="molecule type" value="Genomic_DNA"/>
</dbReference>
<dbReference type="PANTHER" id="PTHR30158:SF3">
    <property type="entry name" value="MULTIDRUG EFFLUX PUMP SUBUNIT ACRA-RELATED"/>
    <property type="match status" value="1"/>
</dbReference>
<dbReference type="Proteomes" id="UP000064137">
    <property type="component" value="Chromosome"/>
</dbReference>
<keyword evidence="4" id="KW-0175">Coiled coil</keyword>
<dbReference type="InterPro" id="IPR006143">
    <property type="entry name" value="RND_pump_MFP"/>
</dbReference>
<dbReference type="Pfam" id="PF25917">
    <property type="entry name" value="BSH_RND"/>
    <property type="match status" value="1"/>
</dbReference>
<sequence>MSLTRPALGSLVLLCLLLAACDRPAEEAAAPPAPKVQVERLRTMPLAIASELTGRLVAPRTAEVRARVAGIVLQRVFREGSEVKAGDVLFRIDPAPLQAEVDSAAAALRKAEASAFQARRLAERYAALVESEAISRQEQDNARGASLQAEAEVAAAQAALKRARLNLGYATVTAPITGRIGKALVTEGALVGQGDATPLAIIQQLDPIHADVTQSTRQLKALRDALRDGRLQQVAPDQARVTLLQEDGSPYPEEGRLLFADLAVDTNSGQITLRSRFPNPRHDLLPGSFVRVRLEQARIDQGLSVAQRAVQRSVDGEAQVWVVDAENRVALREIRLGPVVEGRWVVESGLAAGERVLLSGLQQAQPGLVVEPEEAQATAAEVR</sequence>
<dbReference type="RefSeq" id="WP_059313599.1">
    <property type="nucleotide sequence ID" value="NZ_CP013987.1"/>
</dbReference>
<dbReference type="GO" id="GO:0046677">
    <property type="term" value="P:response to antibiotic"/>
    <property type="evidence" value="ECO:0007669"/>
    <property type="project" value="TreeGrafter"/>
</dbReference>
<dbReference type="GO" id="GO:0005886">
    <property type="term" value="C:plasma membrane"/>
    <property type="evidence" value="ECO:0007669"/>
    <property type="project" value="UniProtKB-SubCell"/>
</dbReference>
<evidence type="ECO:0000256" key="2">
    <source>
        <dbReference type="ARBA" id="ARBA00009477"/>
    </source>
</evidence>
<evidence type="ECO:0000259" key="6">
    <source>
        <dbReference type="Pfam" id="PF25876"/>
    </source>
</evidence>
<feature type="domain" description="Multidrug resistance protein MdtA-like C-terminal permuted SH3" evidence="9">
    <location>
        <begin position="306"/>
        <end position="362"/>
    </location>
</feature>
<comment type="similarity">
    <text evidence="2">Belongs to the membrane fusion protein (MFP) (TC 8.A.1) family.</text>
</comment>
<dbReference type="KEGG" id="por:APT59_03650"/>
<feature type="domain" description="Multidrug resistance protein MdtA-like beta-barrel" evidence="8">
    <location>
        <begin position="207"/>
        <end position="296"/>
    </location>
</feature>
<dbReference type="Pfam" id="PF25944">
    <property type="entry name" value="Beta-barrel_RND"/>
    <property type="match status" value="1"/>
</dbReference>
<dbReference type="InterPro" id="IPR058627">
    <property type="entry name" value="MdtA-like_C"/>
</dbReference>
<dbReference type="Gene3D" id="2.40.420.20">
    <property type="match status" value="1"/>
</dbReference>
<keyword evidence="3" id="KW-0813">Transport</keyword>
<gene>
    <name evidence="10" type="ORF">APT59_03650</name>
</gene>
<evidence type="ECO:0000313" key="11">
    <source>
        <dbReference type="Proteomes" id="UP000064137"/>
    </source>
</evidence>
<feature type="signal peptide" evidence="5">
    <location>
        <begin position="1"/>
        <end position="25"/>
    </location>
</feature>
<evidence type="ECO:0000259" key="7">
    <source>
        <dbReference type="Pfam" id="PF25917"/>
    </source>
</evidence>
<comment type="subcellular location">
    <subcellularLocation>
        <location evidence="1">Cell inner membrane</location>
        <topology evidence="1">Lipid-anchor</topology>
    </subcellularLocation>
</comment>
<name>A0A0U4XQ89_9PSED</name>
<keyword evidence="5" id="KW-0732">Signal</keyword>
<evidence type="ECO:0000313" key="10">
    <source>
        <dbReference type="EMBL" id="ALZ83337.1"/>
    </source>
</evidence>
<dbReference type="Pfam" id="PF25967">
    <property type="entry name" value="RND-MFP_C"/>
    <property type="match status" value="1"/>
</dbReference>
<dbReference type="FunFam" id="2.40.420.20:FF:000001">
    <property type="entry name" value="Efflux RND transporter periplasmic adaptor subunit"/>
    <property type="match status" value="1"/>
</dbReference>
<dbReference type="Gene3D" id="2.40.30.170">
    <property type="match status" value="1"/>
</dbReference>
<feature type="chain" id="PRO_5006854167" evidence="5">
    <location>
        <begin position="26"/>
        <end position="383"/>
    </location>
</feature>
<dbReference type="PROSITE" id="PS51257">
    <property type="entry name" value="PROKAR_LIPOPROTEIN"/>
    <property type="match status" value="1"/>
</dbReference>
<accession>A0A0U4XQ89</accession>
<dbReference type="Gene3D" id="2.40.50.100">
    <property type="match status" value="1"/>
</dbReference>
<evidence type="ECO:0000256" key="1">
    <source>
        <dbReference type="ARBA" id="ARBA00004519"/>
    </source>
</evidence>
<evidence type="ECO:0000259" key="8">
    <source>
        <dbReference type="Pfam" id="PF25944"/>
    </source>
</evidence>
<dbReference type="PANTHER" id="PTHR30158">
    <property type="entry name" value="ACRA/E-RELATED COMPONENT OF DRUG EFFLUX TRANSPORTER"/>
    <property type="match status" value="1"/>
</dbReference>
<dbReference type="NCBIfam" id="TIGR01730">
    <property type="entry name" value="RND_mfp"/>
    <property type="match status" value="1"/>
</dbReference>
<dbReference type="Pfam" id="PF25876">
    <property type="entry name" value="HH_MFP_RND"/>
    <property type="match status" value="1"/>
</dbReference>
<evidence type="ECO:0000256" key="5">
    <source>
        <dbReference type="SAM" id="SignalP"/>
    </source>
</evidence>
<dbReference type="GO" id="GO:0022857">
    <property type="term" value="F:transmembrane transporter activity"/>
    <property type="evidence" value="ECO:0007669"/>
    <property type="project" value="InterPro"/>
</dbReference>
<dbReference type="OrthoDB" id="9800613at2"/>
<dbReference type="AlphaFoldDB" id="A0A0U4XQ89"/>
<reference evidence="10 11" key="1">
    <citation type="submission" date="2016-01" db="EMBL/GenBank/DDBJ databases">
        <title>Annotation of Pseudomonas oryzihabitans USDA-ARS-USMARC-56511.</title>
        <authorList>
            <person name="Harhay G.P."/>
            <person name="Harhay D.M."/>
            <person name="Smith T.P.L."/>
            <person name="Bono J.L."/>
            <person name="Heaton M.P."/>
            <person name="Clawson M.L."/>
            <person name="Chitko-Mckown C.G."/>
            <person name="Capik S.F."/>
            <person name="DeDonder K.D."/>
            <person name="Apley M.D."/>
            <person name="Lubbers B.V."/>
            <person name="White B.J."/>
            <person name="Larson R.L."/>
        </authorList>
    </citation>
    <scope>NUCLEOTIDE SEQUENCE [LARGE SCALE GENOMIC DNA]</scope>
    <source>
        <strain evidence="10 11">USDA-ARS-USMARC-56511</strain>
    </source>
</reference>
<evidence type="ECO:0000256" key="3">
    <source>
        <dbReference type="ARBA" id="ARBA00022448"/>
    </source>
</evidence>
<organism evidence="10 11">
    <name type="scientific">Pseudomonas oryzihabitans</name>
    <dbReference type="NCBI Taxonomy" id="47885"/>
    <lineage>
        <taxon>Bacteria</taxon>
        <taxon>Pseudomonadati</taxon>
        <taxon>Pseudomonadota</taxon>
        <taxon>Gammaproteobacteria</taxon>
        <taxon>Pseudomonadales</taxon>
        <taxon>Pseudomonadaceae</taxon>
        <taxon>Pseudomonas</taxon>
    </lineage>
</organism>
<protein>
    <submittedName>
        <fullName evidence="10">Efflux transporter periplasmic adaptor subunit</fullName>
    </submittedName>
</protein>